<evidence type="ECO:0000259" key="2">
    <source>
        <dbReference type="Pfam" id="PF02517"/>
    </source>
</evidence>
<keyword evidence="4" id="KW-1185">Reference proteome</keyword>
<sequence length="253" mass="27793">MSNTNQKIILGLFLFGLGLIGVLSLLTIDIPLPAEAAVILQDRFTPFQIKLLTLINPTLFLTIAVVVGTLLYHKVNLKVPIIEKIVGGREDLALSDIIKYGIIGGVSAGAVLSLSAYLFNPMLPDSFKDLGESIKLSFGARFLYGGFTEEILMRFGFMTFVVWICSLIFRNTKSMVMWLGIVLAALIFALGHLPVVYNAVENPSIELITYIIVLNSIGGIVFGWLYWKKGLESAFIAHIFAHVVMVLVDVISN</sequence>
<reference evidence="3 4" key="1">
    <citation type="submission" date="2023-03" db="EMBL/GenBank/DDBJ databases">
        <title>Muricauda XX sp. nov. and Muricauda XXX sp. nov., two novel species isolated from Okinawa Trough.</title>
        <authorList>
            <person name="Cao W."/>
            <person name="Deng X."/>
        </authorList>
    </citation>
    <scope>NUCLEOTIDE SEQUENCE [LARGE SCALE GENOMIC DNA]</scope>
    <source>
        <strain evidence="3 4">334s03</strain>
    </source>
</reference>
<feature type="domain" description="CAAX prenyl protease 2/Lysostaphin resistance protein A-like" evidence="2">
    <location>
        <begin position="138"/>
        <end position="242"/>
    </location>
</feature>
<comment type="caution">
    <text evidence="3">The sequence shown here is derived from an EMBL/GenBank/DDBJ whole genome shotgun (WGS) entry which is preliminary data.</text>
</comment>
<feature type="transmembrane region" description="Helical" evidence="1">
    <location>
        <begin position="151"/>
        <end position="169"/>
    </location>
</feature>
<keyword evidence="3" id="KW-0645">Protease</keyword>
<feature type="transmembrane region" description="Helical" evidence="1">
    <location>
        <begin position="234"/>
        <end position="252"/>
    </location>
</feature>
<keyword evidence="1" id="KW-1133">Transmembrane helix</keyword>
<evidence type="ECO:0000256" key="1">
    <source>
        <dbReference type="SAM" id="Phobius"/>
    </source>
</evidence>
<dbReference type="GO" id="GO:0008237">
    <property type="term" value="F:metallopeptidase activity"/>
    <property type="evidence" value="ECO:0007669"/>
    <property type="project" value="UniProtKB-KW"/>
</dbReference>
<dbReference type="RefSeq" id="WP_275615595.1">
    <property type="nucleotide sequence ID" value="NZ_JARFVB010000004.1"/>
</dbReference>
<feature type="transmembrane region" description="Helical" evidence="1">
    <location>
        <begin position="176"/>
        <end position="195"/>
    </location>
</feature>
<feature type="transmembrane region" description="Helical" evidence="1">
    <location>
        <begin position="97"/>
        <end position="119"/>
    </location>
</feature>
<accession>A0ABT5XYT4</accession>
<feature type="transmembrane region" description="Helical" evidence="1">
    <location>
        <begin position="52"/>
        <end position="72"/>
    </location>
</feature>
<evidence type="ECO:0000313" key="4">
    <source>
        <dbReference type="Proteomes" id="UP001221366"/>
    </source>
</evidence>
<dbReference type="Pfam" id="PF02517">
    <property type="entry name" value="Rce1-like"/>
    <property type="match status" value="1"/>
</dbReference>
<keyword evidence="3" id="KW-0378">Hydrolase</keyword>
<evidence type="ECO:0000313" key="3">
    <source>
        <dbReference type="EMBL" id="MDF0716360.1"/>
    </source>
</evidence>
<dbReference type="InterPro" id="IPR003675">
    <property type="entry name" value="Rce1/LyrA-like_dom"/>
</dbReference>
<protein>
    <submittedName>
        <fullName evidence="3">CPBP family intramembrane metalloprotease</fullName>
    </submittedName>
</protein>
<keyword evidence="3" id="KW-0482">Metalloprotease</keyword>
<keyword evidence="1" id="KW-0472">Membrane</keyword>
<proteinExistence type="predicted"/>
<name>A0ABT5XYT4_9FLAO</name>
<keyword evidence="1" id="KW-0812">Transmembrane</keyword>
<dbReference type="Proteomes" id="UP001221366">
    <property type="component" value="Unassembled WGS sequence"/>
</dbReference>
<organism evidence="3 4">
    <name type="scientific">Flagellimonas yonaguniensis</name>
    <dbReference type="NCBI Taxonomy" id="3031325"/>
    <lineage>
        <taxon>Bacteria</taxon>
        <taxon>Pseudomonadati</taxon>
        <taxon>Bacteroidota</taxon>
        <taxon>Flavobacteriia</taxon>
        <taxon>Flavobacteriales</taxon>
        <taxon>Flavobacteriaceae</taxon>
        <taxon>Flagellimonas</taxon>
    </lineage>
</organism>
<dbReference type="EMBL" id="JARFVB010000004">
    <property type="protein sequence ID" value="MDF0716360.1"/>
    <property type="molecule type" value="Genomic_DNA"/>
</dbReference>
<gene>
    <name evidence="3" type="ORF">PY092_09390</name>
</gene>
<feature type="transmembrane region" description="Helical" evidence="1">
    <location>
        <begin position="207"/>
        <end position="227"/>
    </location>
</feature>